<dbReference type="InterPro" id="IPR006037">
    <property type="entry name" value="RCK_C"/>
</dbReference>
<reference evidence="9 10" key="1">
    <citation type="submission" date="2016-11" db="EMBL/GenBank/DDBJ databases">
        <authorList>
            <person name="Jaros S."/>
            <person name="Januszkiewicz K."/>
            <person name="Wedrychowicz H."/>
        </authorList>
    </citation>
    <scope>NUCLEOTIDE SEQUENCE [LARGE SCALE GENOMIC DNA]</scope>
    <source>
        <strain evidence="9 10">DSM 6191</strain>
    </source>
</reference>
<dbReference type="SUPFAM" id="SSF116726">
    <property type="entry name" value="TrkA C-terminal domain-like"/>
    <property type="match status" value="2"/>
</dbReference>
<evidence type="ECO:0000256" key="5">
    <source>
        <dbReference type="ARBA" id="ARBA00023027"/>
    </source>
</evidence>
<dbReference type="Pfam" id="PF02080">
    <property type="entry name" value="TrkA_C"/>
    <property type="match status" value="2"/>
</dbReference>
<dbReference type="NCBIfam" id="NF007039">
    <property type="entry name" value="PRK09496.3-2"/>
    <property type="match status" value="1"/>
</dbReference>
<dbReference type="PANTHER" id="PTHR43833:SF5">
    <property type="entry name" value="TRK SYSTEM POTASSIUM UPTAKE PROTEIN TRKA"/>
    <property type="match status" value="1"/>
</dbReference>
<evidence type="ECO:0000256" key="2">
    <source>
        <dbReference type="ARBA" id="ARBA00022448"/>
    </source>
</evidence>
<dbReference type="PRINTS" id="PR00335">
    <property type="entry name" value="KUPTAKETRKA"/>
</dbReference>
<feature type="domain" description="RCK C-terminal" evidence="8">
    <location>
        <begin position="365"/>
        <end position="446"/>
    </location>
</feature>
<dbReference type="InterPro" id="IPR006036">
    <property type="entry name" value="K_uptake_TrkA"/>
</dbReference>
<evidence type="ECO:0000256" key="4">
    <source>
        <dbReference type="ARBA" id="ARBA00022958"/>
    </source>
</evidence>
<keyword evidence="4" id="KW-0630">Potassium</keyword>
<gene>
    <name evidence="9" type="ORF">SAMN02745941_01780</name>
</gene>
<keyword evidence="5" id="KW-0520">NAD</keyword>
<dbReference type="NCBIfam" id="NF007033">
    <property type="entry name" value="PRK09496.1-5"/>
    <property type="match status" value="1"/>
</dbReference>
<keyword evidence="6" id="KW-0406">Ion transport</keyword>
<dbReference type="InterPro" id="IPR050721">
    <property type="entry name" value="Trk_Ktr_HKT_K-transport"/>
</dbReference>
<protein>
    <recommendedName>
        <fullName evidence="1">Trk system potassium uptake protein TrkA</fullName>
    </recommendedName>
</protein>
<dbReference type="Proteomes" id="UP000184241">
    <property type="component" value="Unassembled WGS sequence"/>
</dbReference>
<dbReference type="NCBIfam" id="NF007041">
    <property type="entry name" value="PRK09496.3-4"/>
    <property type="match status" value="1"/>
</dbReference>
<evidence type="ECO:0000259" key="7">
    <source>
        <dbReference type="PROSITE" id="PS51201"/>
    </source>
</evidence>
<dbReference type="PANTHER" id="PTHR43833">
    <property type="entry name" value="POTASSIUM CHANNEL PROTEIN 2-RELATED-RELATED"/>
    <property type="match status" value="1"/>
</dbReference>
<dbReference type="EMBL" id="FQXU01000005">
    <property type="protein sequence ID" value="SHI05707.1"/>
    <property type="molecule type" value="Genomic_DNA"/>
</dbReference>
<dbReference type="InterPro" id="IPR003148">
    <property type="entry name" value="RCK_N"/>
</dbReference>
<dbReference type="GO" id="GO:0005886">
    <property type="term" value="C:plasma membrane"/>
    <property type="evidence" value="ECO:0007669"/>
    <property type="project" value="InterPro"/>
</dbReference>
<dbReference type="Gene3D" id="3.30.70.1450">
    <property type="entry name" value="Regulator of K+ conductance, C-terminal domain"/>
    <property type="match status" value="2"/>
</dbReference>
<organism evidence="9 10">
    <name type="scientific">Clostridium intestinale DSM 6191</name>
    <dbReference type="NCBI Taxonomy" id="1121320"/>
    <lineage>
        <taxon>Bacteria</taxon>
        <taxon>Bacillati</taxon>
        <taxon>Bacillota</taxon>
        <taxon>Clostridia</taxon>
        <taxon>Eubacteriales</taxon>
        <taxon>Clostridiaceae</taxon>
        <taxon>Clostridium</taxon>
    </lineage>
</organism>
<dbReference type="PROSITE" id="PS51202">
    <property type="entry name" value="RCK_C"/>
    <property type="match status" value="2"/>
</dbReference>
<evidence type="ECO:0000256" key="6">
    <source>
        <dbReference type="ARBA" id="ARBA00023065"/>
    </source>
</evidence>
<evidence type="ECO:0000259" key="8">
    <source>
        <dbReference type="PROSITE" id="PS51202"/>
    </source>
</evidence>
<feature type="domain" description="RCK C-terminal" evidence="8">
    <location>
        <begin position="140"/>
        <end position="223"/>
    </location>
</feature>
<dbReference type="NCBIfam" id="NF007031">
    <property type="entry name" value="PRK09496.1-2"/>
    <property type="match status" value="1"/>
</dbReference>
<dbReference type="RefSeq" id="WP_073018704.1">
    <property type="nucleotide sequence ID" value="NZ_FQXU01000005.1"/>
</dbReference>
<evidence type="ECO:0000256" key="3">
    <source>
        <dbReference type="ARBA" id="ARBA00022538"/>
    </source>
</evidence>
<dbReference type="Pfam" id="PF02254">
    <property type="entry name" value="TrkA_N"/>
    <property type="match status" value="2"/>
</dbReference>
<proteinExistence type="predicted"/>
<keyword evidence="3" id="KW-0633">Potassium transport</keyword>
<dbReference type="SUPFAM" id="SSF51735">
    <property type="entry name" value="NAD(P)-binding Rossmann-fold domains"/>
    <property type="match status" value="2"/>
</dbReference>
<dbReference type="GO" id="GO:0015079">
    <property type="term" value="F:potassium ion transmembrane transporter activity"/>
    <property type="evidence" value="ECO:0007669"/>
    <property type="project" value="InterPro"/>
</dbReference>
<evidence type="ECO:0000256" key="1">
    <source>
        <dbReference type="ARBA" id="ARBA00017378"/>
    </source>
</evidence>
<keyword evidence="2" id="KW-0813">Transport</keyword>
<evidence type="ECO:0000313" key="10">
    <source>
        <dbReference type="Proteomes" id="UP000184241"/>
    </source>
</evidence>
<dbReference type="InterPro" id="IPR036721">
    <property type="entry name" value="RCK_C_sf"/>
</dbReference>
<dbReference type="NCBIfam" id="NF007032">
    <property type="entry name" value="PRK09496.1-4"/>
    <property type="match status" value="1"/>
</dbReference>
<evidence type="ECO:0000313" key="9">
    <source>
        <dbReference type="EMBL" id="SHI05707.1"/>
    </source>
</evidence>
<accession>A0A1M5Y0X1</accession>
<dbReference type="InterPro" id="IPR036291">
    <property type="entry name" value="NAD(P)-bd_dom_sf"/>
</dbReference>
<dbReference type="Gene3D" id="3.40.50.720">
    <property type="entry name" value="NAD(P)-binding Rossmann-like Domain"/>
    <property type="match status" value="2"/>
</dbReference>
<name>A0A1M5Y0X1_9CLOT</name>
<dbReference type="AlphaFoldDB" id="A0A1M5Y0X1"/>
<dbReference type="PROSITE" id="PS51201">
    <property type="entry name" value="RCK_N"/>
    <property type="match status" value="2"/>
</dbReference>
<feature type="domain" description="RCK N-terminal" evidence="7">
    <location>
        <begin position="228"/>
        <end position="346"/>
    </location>
</feature>
<feature type="domain" description="RCK N-terminal" evidence="7">
    <location>
        <begin position="1"/>
        <end position="120"/>
    </location>
</feature>
<sequence>MKVIIIGAGKVGYTLAECLANENKDVTIIDTRVQALQKIEDNLDVLSINGNGVSTSILLEAGVASADLLIAVTGSDEVNMVCCLTAKKLGVKQTVARVRNPEYSDELSLIKDELGLDFIINPEYTAAEEIASTINFSSAINVERFASGRVRMVELKITCGIDIIGKKIKDIDRQSNSSVLIGIIVRGNEVIVPDGDEEIKENDIVYVVGKMSNIYKFCKIYGRYPDKIKNLMIVGGGRITYYLYKLLNDMNIKMKIIEIDKTRCEELSEKLPNALIINSDGTDEEVLMSENIEHMDAFLSVTGIDEENFMSSLIAKRAGVKKIITKLSRTNYINIVRDVGLDGIVIPKRITTNKILKFTRGADLQSLRRILEGKVEILEFVVDNSSKLINKEIRKLNISSNTVIATIVRKQEVVVPHGNDIIRSGDRIIVITMEANISTLRELESAVIGGNQNELRNGIKKLGKIISM</sequence>